<evidence type="ECO:0000256" key="6">
    <source>
        <dbReference type="ARBA" id="ARBA00023157"/>
    </source>
</evidence>
<dbReference type="CDD" id="cd13767">
    <property type="entry name" value="TGF_beta_BMP9_like"/>
    <property type="match status" value="1"/>
</dbReference>
<feature type="compositionally biased region" description="Basic and acidic residues" evidence="9">
    <location>
        <begin position="314"/>
        <end position="331"/>
    </location>
</feature>
<evidence type="ECO:0000259" key="11">
    <source>
        <dbReference type="PROSITE" id="PS51362"/>
    </source>
</evidence>
<dbReference type="InterPro" id="IPR015615">
    <property type="entry name" value="TGF-beta-rel"/>
</dbReference>
<dbReference type="Proteomes" id="UP000596742">
    <property type="component" value="Unassembled WGS sequence"/>
</dbReference>
<dbReference type="SUPFAM" id="SSF57501">
    <property type="entry name" value="Cystine-knot cytokines"/>
    <property type="match status" value="1"/>
</dbReference>
<proteinExistence type="inferred from homology"/>
<evidence type="ECO:0000256" key="8">
    <source>
        <dbReference type="RuleBase" id="RU000354"/>
    </source>
</evidence>
<keyword evidence="6" id="KW-1015">Disulfide bond</keyword>
<feature type="domain" description="TGF-beta family profile" evidence="11">
    <location>
        <begin position="339"/>
        <end position="452"/>
    </location>
</feature>
<dbReference type="PANTHER" id="PTHR11848:SF307">
    <property type="entry name" value="BONE MORPHOGENETIC PROTEIN 10"/>
    <property type="match status" value="1"/>
</dbReference>
<comment type="subcellular location">
    <subcellularLocation>
        <location evidence="1">Secreted</location>
    </subcellularLocation>
</comment>
<dbReference type="SMART" id="SM00204">
    <property type="entry name" value="TGFB"/>
    <property type="match status" value="1"/>
</dbReference>
<dbReference type="OrthoDB" id="5987191at2759"/>
<dbReference type="GO" id="GO:0005615">
    <property type="term" value="C:extracellular space"/>
    <property type="evidence" value="ECO:0007669"/>
    <property type="project" value="TreeGrafter"/>
</dbReference>
<feature type="chain" id="PRO_5032988230" evidence="10">
    <location>
        <begin position="24"/>
        <end position="452"/>
    </location>
</feature>
<dbReference type="PANTHER" id="PTHR11848">
    <property type="entry name" value="TGF-BETA FAMILY"/>
    <property type="match status" value="1"/>
</dbReference>
<evidence type="ECO:0000256" key="3">
    <source>
        <dbReference type="ARBA" id="ARBA00022525"/>
    </source>
</evidence>
<evidence type="ECO:0000256" key="9">
    <source>
        <dbReference type="SAM" id="MobiDB-lite"/>
    </source>
</evidence>
<accession>A0A8B6C6Z5</accession>
<dbReference type="Pfam" id="PF00688">
    <property type="entry name" value="TGFb_propeptide"/>
    <property type="match status" value="1"/>
</dbReference>
<dbReference type="InterPro" id="IPR001111">
    <property type="entry name" value="TGF-b_propeptide"/>
</dbReference>
<dbReference type="PROSITE" id="PS00250">
    <property type="entry name" value="TGF_BETA_1"/>
    <property type="match status" value="1"/>
</dbReference>
<dbReference type="InterPro" id="IPR001839">
    <property type="entry name" value="TGF-b_C"/>
</dbReference>
<keyword evidence="13" id="KW-1185">Reference proteome</keyword>
<dbReference type="GO" id="GO:0008083">
    <property type="term" value="F:growth factor activity"/>
    <property type="evidence" value="ECO:0007669"/>
    <property type="project" value="UniProtKB-KW"/>
</dbReference>
<reference evidence="12" key="1">
    <citation type="submission" date="2018-11" db="EMBL/GenBank/DDBJ databases">
        <authorList>
            <person name="Alioto T."/>
            <person name="Alioto T."/>
        </authorList>
    </citation>
    <scope>NUCLEOTIDE SEQUENCE</scope>
</reference>
<dbReference type="Gene3D" id="2.10.90.10">
    <property type="entry name" value="Cystine-knot cytokines"/>
    <property type="match status" value="1"/>
</dbReference>
<evidence type="ECO:0000256" key="5">
    <source>
        <dbReference type="ARBA" id="ARBA00023030"/>
    </source>
</evidence>
<evidence type="ECO:0000256" key="10">
    <source>
        <dbReference type="SAM" id="SignalP"/>
    </source>
</evidence>
<dbReference type="InterPro" id="IPR029034">
    <property type="entry name" value="Cystine-knot_cytokine"/>
</dbReference>
<feature type="signal peptide" evidence="10">
    <location>
        <begin position="1"/>
        <end position="23"/>
    </location>
</feature>
<dbReference type="Pfam" id="PF00019">
    <property type="entry name" value="TGF_beta"/>
    <property type="match status" value="1"/>
</dbReference>
<dbReference type="Gene3D" id="2.60.120.970">
    <property type="match status" value="1"/>
</dbReference>
<feature type="region of interest" description="Disordered" evidence="9">
    <location>
        <begin position="313"/>
        <end position="335"/>
    </location>
</feature>
<organism evidence="12 13">
    <name type="scientific">Mytilus galloprovincialis</name>
    <name type="common">Mediterranean mussel</name>
    <dbReference type="NCBI Taxonomy" id="29158"/>
    <lineage>
        <taxon>Eukaryota</taxon>
        <taxon>Metazoa</taxon>
        <taxon>Spiralia</taxon>
        <taxon>Lophotrochozoa</taxon>
        <taxon>Mollusca</taxon>
        <taxon>Bivalvia</taxon>
        <taxon>Autobranchia</taxon>
        <taxon>Pteriomorphia</taxon>
        <taxon>Mytilida</taxon>
        <taxon>Mytiloidea</taxon>
        <taxon>Mytilidae</taxon>
        <taxon>Mytilinae</taxon>
        <taxon>Mytilus</taxon>
    </lineage>
</organism>
<protein>
    <submittedName>
        <fullName evidence="12">Bone morphogenetic protein 9/10</fullName>
    </submittedName>
</protein>
<dbReference type="FunFam" id="2.10.90.10:FF:000001">
    <property type="entry name" value="Bone morphogenetic protein 4"/>
    <property type="match status" value="1"/>
</dbReference>
<sequence length="452" mass="52303">MELSWLLYYLSFLFNTLIEISISRPTSNDTVYHIFNEKTNTKKMGLRKEYEYDDDYEEPFDSFVQSKTDNILDTVLMPPGLGISKETLKIQSDTKSPAPEYMMELYEKFSKNKLNQPKSNIVRSFMNINDKDNQITYSNSIQSSGTATRIHTLVFNITSVSPDETIDLAELRLFTLVEKDRNTYIGVDRKVSCLEVLSHNTERYRLIESKHIYGRHSGWETFDVTSAVRHWVTDINIIQILEIRIESVFHGFSMGNMDINVKNANKKEPLLVVFSSETKINGLHRTERHELVTREMDSVNVISSSSKSLTNSSEHIHISNNDHKSAHKTDNLDSPILSRVKRRGRRQIPCHRRPMYIRFSDINWDNWIIAPHGYQAYQCVGRCYFPLSDHLSPTKYAIIKGLLHSAYPDEYSRACCVPTKLDPISILYIDEQGVPTYKYKYDGMVVSECGCR</sequence>
<comment type="caution">
    <text evidence="12">The sequence shown here is derived from an EMBL/GenBank/DDBJ whole genome shotgun (WGS) entry which is preliminary data.</text>
</comment>
<dbReference type="InterPro" id="IPR017948">
    <property type="entry name" value="TGFb_CS"/>
</dbReference>
<evidence type="ECO:0000256" key="2">
    <source>
        <dbReference type="ARBA" id="ARBA00006656"/>
    </source>
</evidence>
<keyword evidence="4 10" id="KW-0732">Signal</keyword>
<evidence type="ECO:0000256" key="1">
    <source>
        <dbReference type="ARBA" id="ARBA00004613"/>
    </source>
</evidence>
<evidence type="ECO:0000256" key="7">
    <source>
        <dbReference type="ARBA" id="ARBA00023180"/>
    </source>
</evidence>
<evidence type="ECO:0000313" key="13">
    <source>
        <dbReference type="Proteomes" id="UP000596742"/>
    </source>
</evidence>
<keyword evidence="7" id="KW-0325">Glycoprotein</keyword>
<dbReference type="AlphaFoldDB" id="A0A8B6C6Z5"/>
<keyword evidence="3" id="KW-0964">Secreted</keyword>
<evidence type="ECO:0000256" key="4">
    <source>
        <dbReference type="ARBA" id="ARBA00022729"/>
    </source>
</evidence>
<gene>
    <name evidence="12" type="ORF">MGAL_10B076701</name>
</gene>
<evidence type="ECO:0000313" key="12">
    <source>
        <dbReference type="EMBL" id="VDI00879.1"/>
    </source>
</evidence>
<comment type="similarity">
    <text evidence="2 8">Belongs to the TGF-beta family.</text>
</comment>
<dbReference type="EMBL" id="UYJE01001279">
    <property type="protein sequence ID" value="VDI00879.1"/>
    <property type="molecule type" value="Genomic_DNA"/>
</dbReference>
<dbReference type="GO" id="GO:0005125">
    <property type="term" value="F:cytokine activity"/>
    <property type="evidence" value="ECO:0007669"/>
    <property type="project" value="TreeGrafter"/>
</dbReference>
<name>A0A8B6C6Z5_MYTGA</name>
<dbReference type="PROSITE" id="PS51362">
    <property type="entry name" value="TGF_BETA_2"/>
    <property type="match status" value="1"/>
</dbReference>
<keyword evidence="5 8" id="KW-0339">Growth factor</keyword>